<evidence type="ECO:0008006" key="4">
    <source>
        <dbReference type="Google" id="ProtNLM"/>
    </source>
</evidence>
<organism evidence="2 3">
    <name type="scientific">Sphingopyxis flava</name>
    <dbReference type="NCBI Taxonomy" id="1507287"/>
    <lineage>
        <taxon>Bacteria</taxon>
        <taxon>Pseudomonadati</taxon>
        <taxon>Pseudomonadota</taxon>
        <taxon>Alphaproteobacteria</taxon>
        <taxon>Sphingomonadales</taxon>
        <taxon>Sphingomonadaceae</taxon>
        <taxon>Sphingopyxis</taxon>
    </lineage>
</organism>
<feature type="transmembrane region" description="Helical" evidence="1">
    <location>
        <begin position="12"/>
        <end position="31"/>
    </location>
</feature>
<dbReference type="Proteomes" id="UP000190044">
    <property type="component" value="Unassembled WGS sequence"/>
</dbReference>
<keyword evidence="1" id="KW-1133">Transmembrane helix</keyword>
<keyword evidence="1" id="KW-0472">Membrane</keyword>
<dbReference type="EMBL" id="FUYP01000023">
    <property type="protein sequence ID" value="SKB84993.1"/>
    <property type="molecule type" value="Genomic_DNA"/>
</dbReference>
<dbReference type="RefSeq" id="WP_079639619.1">
    <property type="nucleotide sequence ID" value="NZ_FUYP01000023.1"/>
</dbReference>
<feature type="transmembrane region" description="Helical" evidence="1">
    <location>
        <begin position="119"/>
        <end position="138"/>
    </location>
</feature>
<dbReference type="OrthoDB" id="5801787at2"/>
<evidence type="ECO:0000313" key="2">
    <source>
        <dbReference type="EMBL" id="SKB84993.1"/>
    </source>
</evidence>
<protein>
    <recommendedName>
        <fullName evidence="4">DUF4345 domain-containing protein</fullName>
    </recommendedName>
</protein>
<proteinExistence type="predicted"/>
<gene>
    <name evidence="2" type="ORF">SAMN06295937_102320</name>
</gene>
<evidence type="ECO:0000313" key="3">
    <source>
        <dbReference type="Proteomes" id="UP000190044"/>
    </source>
</evidence>
<keyword evidence="1" id="KW-0812">Transmembrane</keyword>
<name>A0A1T5ELY0_9SPHN</name>
<dbReference type="AlphaFoldDB" id="A0A1T5ELY0"/>
<feature type="transmembrane region" description="Helical" evidence="1">
    <location>
        <begin position="63"/>
        <end position="81"/>
    </location>
</feature>
<reference evidence="3" key="1">
    <citation type="submission" date="2017-02" db="EMBL/GenBank/DDBJ databases">
        <authorList>
            <person name="Varghese N."/>
            <person name="Submissions S."/>
        </authorList>
    </citation>
    <scope>NUCLEOTIDE SEQUENCE [LARGE SCALE GENOMIC DNA]</scope>
    <source>
        <strain evidence="3">R11H</strain>
    </source>
</reference>
<keyword evidence="3" id="KW-1185">Reference proteome</keyword>
<feature type="transmembrane region" description="Helical" evidence="1">
    <location>
        <begin position="88"/>
        <end position="107"/>
    </location>
</feature>
<accession>A0A1T5ELY0</accession>
<sequence>MNGTVRTPWHLWVVGMLSLLWNGFGVTDYMMTNLKNMWWLRDFAQLTPEQIAYFDSTPSWATAAWAFGVWGAFAGSLLLVLRSRHAVTAFIVSLAGLAFSTLYQFALSPVDLTQLFGPGPMFTTLVIWLIEIALLYYARRQTGKGVLR</sequence>
<evidence type="ECO:0000256" key="1">
    <source>
        <dbReference type="SAM" id="Phobius"/>
    </source>
</evidence>